<keyword evidence="2" id="KW-1185">Reference proteome</keyword>
<evidence type="ECO:0000313" key="2">
    <source>
        <dbReference type="Proteomes" id="UP001434883"/>
    </source>
</evidence>
<organism evidence="1 2">
    <name type="scientific">Xenoophorus captivus</name>
    <dbReference type="NCBI Taxonomy" id="1517983"/>
    <lineage>
        <taxon>Eukaryota</taxon>
        <taxon>Metazoa</taxon>
        <taxon>Chordata</taxon>
        <taxon>Craniata</taxon>
        <taxon>Vertebrata</taxon>
        <taxon>Euteleostomi</taxon>
        <taxon>Actinopterygii</taxon>
        <taxon>Neopterygii</taxon>
        <taxon>Teleostei</taxon>
        <taxon>Neoteleostei</taxon>
        <taxon>Acanthomorphata</taxon>
        <taxon>Ovalentaria</taxon>
        <taxon>Atherinomorphae</taxon>
        <taxon>Cyprinodontiformes</taxon>
        <taxon>Goodeidae</taxon>
        <taxon>Xenoophorus</taxon>
    </lineage>
</organism>
<dbReference type="Proteomes" id="UP001434883">
    <property type="component" value="Unassembled WGS sequence"/>
</dbReference>
<proteinExistence type="predicted"/>
<gene>
    <name evidence="1" type="ORF">XENOCAPTIV_013541</name>
</gene>
<name>A0ABV0SF34_9TELE</name>
<evidence type="ECO:0000313" key="1">
    <source>
        <dbReference type="EMBL" id="MEQ2219169.1"/>
    </source>
</evidence>
<accession>A0ABV0SF34</accession>
<sequence length="204" mass="22632">YNCFICLSFVDFKSQTTKKDLSKPDTQLTGWARSCSKLLPLSLLTPSRGRARSYPISFWQTITLRHNTSGRSRLGQQKAQNDPVFSSVSVIIFQIEQNFAKLRLLLTTWFVLIGAVSGSCSCLDQDTTDNLGQCLLWTNSPAGSLQLTGTRLPFANPVHPPAEFPLPSSRWPGPLQARHVLSLVDILLPISKLTVPAVSFYPRV</sequence>
<protein>
    <submittedName>
        <fullName evidence="1">Uncharacterized protein</fullName>
    </submittedName>
</protein>
<comment type="caution">
    <text evidence="1">The sequence shown here is derived from an EMBL/GenBank/DDBJ whole genome shotgun (WGS) entry which is preliminary data.</text>
</comment>
<dbReference type="EMBL" id="JAHRIN010078441">
    <property type="protein sequence ID" value="MEQ2219169.1"/>
    <property type="molecule type" value="Genomic_DNA"/>
</dbReference>
<reference evidence="1 2" key="1">
    <citation type="submission" date="2021-06" db="EMBL/GenBank/DDBJ databases">
        <authorList>
            <person name="Palmer J.M."/>
        </authorList>
    </citation>
    <scope>NUCLEOTIDE SEQUENCE [LARGE SCALE GENOMIC DNA]</scope>
    <source>
        <strain evidence="1 2">XC_2019</strain>
        <tissue evidence="1">Muscle</tissue>
    </source>
</reference>
<feature type="non-terminal residue" evidence="1">
    <location>
        <position position="1"/>
    </location>
</feature>